<dbReference type="GO" id="GO:0005634">
    <property type="term" value="C:nucleus"/>
    <property type="evidence" value="ECO:0007669"/>
    <property type="project" value="UniProtKB-SubCell"/>
</dbReference>
<dbReference type="Proteomes" id="UP000799771">
    <property type="component" value="Unassembled WGS sequence"/>
</dbReference>
<comment type="subcellular location">
    <subcellularLocation>
        <location evidence="1">Nucleus</location>
    </subcellularLocation>
</comment>
<keyword evidence="2" id="KW-0862">Zinc</keyword>
<evidence type="ECO:0000256" key="1">
    <source>
        <dbReference type="ARBA" id="ARBA00004123"/>
    </source>
</evidence>
<organism evidence="5 6">
    <name type="scientific">Dothidotthia symphoricarpi CBS 119687</name>
    <dbReference type="NCBI Taxonomy" id="1392245"/>
    <lineage>
        <taxon>Eukaryota</taxon>
        <taxon>Fungi</taxon>
        <taxon>Dikarya</taxon>
        <taxon>Ascomycota</taxon>
        <taxon>Pezizomycotina</taxon>
        <taxon>Dothideomycetes</taxon>
        <taxon>Pleosporomycetidae</taxon>
        <taxon>Pleosporales</taxon>
        <taxon>Dothidotthiaceae</taxon>
        <taxon>Dothidotthia</taxon>
    </lineage>
</organism>
<keyword evidence="6" id="KW-1185">Reference proteome</keyword>
<keyword evidence="3" id="KW-0539">Nucleus</keyword>
<protein>
    <recommendedName>
        <fullName evidence="7">XPA C-terminal domain-containing protein</fullName>
    </recommendedName>
</protein>
<dbReference type="RefSeq" id="XP_033526582.1">
    <property type="nucleotide sequence ID" value="XM_033671307.1"/>
</dbReference>
<dbReference type="AlphaFoldDB" id="A0A6A6AM78"/>
<dbReference type="OrthoDB" id="3799195at2759"/>
<evidence type="ECO:0000313" key="5">
    <source>
        <dbReference type="EMBL" id="KAF2132195.1"/>
    </source>
</evidence>
<accession>A0A6A6AM78</accession>
<evidence type="ECO:0000256" key="3">
    <source>
        <dbReference type="ARBA" id="ARBA00023242"/>
    </source>
</evidence>
<feature type="compositionally biased region" description="Basic and acidic residues" evidence="4">
    <location>
        <begin position="72"/>
        <end position="87"/>
    </location>
</feature>
<evidence type="ECO:0000313" key="6">
    <source>
        <dbReference type="Proteomes" id="UP000799771"/>
    </source>
</evidence>
<reference evidence="5" key="1">
    <citation type="journal article" date="2020" name="Stud. Mycol.">
        <title>101 Dothideomycetes genomes: a test case for predicting lifestyles and emergence of pathogens.</title>
        <authorList>
            <person name="Haridas S."/>
            <person name="Albert R."/>
            <person name="Binder M."/>
            <person name="Bloem J."/>
            <person name="Labutti K."/>
            <person name="Salamov A."/>
            <person name="Andreopoulos B."/>
            <person name="Baker S."/>
            <person name="Barry K."/>
            <person name="Bills G."/>
            <person name="Bluhm B."/>
            <person name="Cannon C."/>
            <person name="Castanera R."/>
            <person name="Culley D."/>
            <person name="Daum C."/>
            <person name="Ezra D."/>
            <person name="Gonzalez J."/>
            <person name="Henrissat B."/>
            <person name="Kuo A."/>
            <person name="Liang C."/>
            <person name="Lipzen A."/>
            <person name="Lutzoni F."/>
            <person name="Magnuson J."/>
            <person name="Mondo S."/>
            <person name="Nolan M."/>
            <person name="Ohm R."/>
            <person name="Pangilinan J."/>
            <person name="Park H.-J."/>
            <person name="Ramirez L."/>
            <person name="Alfaro M."/>
            <person name="Sun H."/>
            <person name="Tritt A."/>
            <person name="Yoshinaga Y."/>
            <person name="Zwiers L.-H."/>
            <person name="Turgeon B."/>
            <person name="Goodwin S."/>
            <person name="Spatafora J."/>
            <person name="Crous P."/>
            <person name="Grigoriev I."/>
        </authorList>
    </citation>
    <scope>NUCLEOTIDE SEQUENCE</scope>
    <source>
        <strain evidence="5">CBS 119687</strain>
    </source>
</reference>
<dbReference type="SUPFAM" id="SSF46955">
    <property type="entry name" value="Putative DNA-binding domain"/>
    <property type="match status" value="1"/>
</dbReference>
<dbReference type="EMBL" id="ML977501">
    <property type="protein sequence ID" value="KAF2132195.1"/>
    <property type="molecule type" value="Genomic_DNA"/>
</dbReference>
<evidence type="ECO:0008006" key="7">
    <source>
        <dbReference type="Google" id="ProtNLM"/>
    </source>
</evidence>
<sequence length="312" mass="34857">MSTRKSGRNAAKAPVKYTSSASGSDFETSKPKKTSRTKTQVPAAKKRKSPPADSVAPPKRRRKDPETLAAEHTSKVQVQEEKAQKQEWKKNWGTWLEDNAIPDEARVLDGEVAEEDAVTQTECLKSYGLKAGELVTLRHAEKPGMYGNTTKSFVASEVRELAWRKYGMLAGMTAEADILQRGEELWKEEHKDDAEVLTQKKKKEQTPKQKWIAYIAEHAVSKDDGDDGKLADEPEIAITQTDCKSKYNLTPQDLACLPYFPKKNAAYGNTMKLFKESEARTLAFRKCAVLAGVEEDDELVLLKRGEELHGGE</sequence>
<dbReference type="InterPro" id="IPR037129">
    <property type="entry name" value="XPA_sf"/>
</dbReference>
<dbReference type="Gene3D" id="3.90.530.10">
    <property type="entry name" value="XPA C-terminal domain"/>
    <property type="match status" value="2"/>
</dbReference>
<proteinExistence type="predicted"/>
<dbReference type="CDD" id="cd21075">
    <property type="entry name" value="DBD_XPA-like"/>
    <property type="match status" value="1"/>
</dbReference>
<feature type="compositionally biased region" description="Polar residues" evidence="4">
    <location>
        <begin position="17"/>
        <end position="26"/>
    </location>
</feature>
<evidence type="ECO:0000256" key="4">
    <source>
        <dbReference type="SAM" id="MobiDB-lite"/>
    </source>
</evidence>
<evidence type="ECO:0000256" key="2">
    <source>
        <dbReference type="ARBA" id="ARBA00022833"/>
    </source>
</evidence>
<name>A0A6A6AM78_9PLEO</name>
<dbReference type="GeneID" id="54411739"/>
<feature type="region of interest" description="Disordered" evidence="4">
    <location>
        <begin position="1"/>
        <end position="87"/>
    </location>
</feature>
<gene>
    <name evidence="5" type="ORF">P153DRAFT_394357</name>
</gene>
<dbReference type="InterPro" id="IPR009061">
    <property type="entry name" value="DNA-bd_dom_put_sf"/>
</dbReference>